<proteinExistence type="predicted"/>
<dbReference type="Proteomes" id="UP001251857">
    <property type="component" value="Unassembled WGS sequence"/>
</dbReference>
<evidence type="ECO:0000313" key="2">
    <source>
        <dbReference type="EMBL" id="MDT0634710.1"/>
    </source>
</evidence>
<sequence length="61" mass="7290">MRPIYLIVNGLLIFLGYLAFIFTDFDSPDPFYSAVLPLVDMVYCIYLLLLMFVEIYNRTWR</sequence>
<keyword evidence="1" id="KW-0472">Membrane</keyword>
<comment type="caution">
    <text evidence="2">The sequence shown here is derived from an EMBL/GenBank/DDBJ whole genome shotgun (WGS) entry which is preliminary data.</text>
</comment>
<dbReference type="RefSeq" id="WP_311652515.1">
    <property type="nucleotide sequence ID" value="NZ_JAVRIB010000006.1"/>
</dbReference>
<name>A0ABU3BZI0_9GAMM</name>
<reference evidence="2 3" key="1">
    <citation type="submission" date="2023-09" db="EMBL/GenBank/DDBJ databases">
        <authorList>
            <person name="Rey-Velasco X."/>
        </authorList>
    </citation>
    <scope>NUCLEOTIDE SEQUENCE [LARGE SCALE GENOMIC DNA]</scope>
    <source>
        <strain evidence="2 3">W335</strain>
    </source>
</reference>
<accession>A0ABU3BZI0</accession>
<evidence type="ECO:0000313" key="3">
    <source>
        <dbReference type="Proteomes" id="UP001251857"/>
    </source>
</evidence>
<dbReference type="EMBL" id="JAVRIB010000006">
    <property type="protein sequence ID" value="MDT0634710.1"/>
    <property type="molecule type" value="Genomic_DNA"/>
</dbReference>
<evidence type="ECO:0008006" key="4">
    <source>
        <dbReference type="Google" id="ProtNLM"/>
    </source>
</evidence>
<keyword evidence="1" id="KW-1133">Transmembrane helix</keyword>
<keyword evidence="3" id="KW-1185">Reference proteome</keyword>
<gene>
    <name evidence="2" type="ORF">RM532_07045</name>
</gene>
<feature type="transmembrane region" description="Helical" evidence="1">
    <location>
        <begin position="31"/>
        <end position="53"/>
    </location>
</feature>
<keyword evidence="1" id="KW-0812">Transmembrane</keyword>
<protein>
    <recommendedName>
        <fullName evidence="4">Ion transport domain-containing protein</fullName>
    </recommendedName>
</protein>
<organism evidence="2 3">
    <name type="scientific">Spectribacter hydrogenoxidans</name>
    <dbReference type="NCBI Taxonomy" id="3075608"/>
    <lineage>
        <taxon>Bacteria</taxon>
        <taxon>Pseudomonadati</taxon>
        <taxon>Pseudomonadota</taxon>
        <taxon>Gammaproteobacteria</taxon>
        <taxon>Salinisphaerales</taxon>
        <taxon>Salinisphaeraceae</taxon>
        <taxon>Spectribacter</taxon>
    </lineage>
</organism>
<evidence type="ECO:0000256" key="1">
    <source>
        <dbReference type="SAM" id="Phobius"/>
    </source>
</evidence>
<feature type="transmembrane region" description="Helical" evidence="1">
    <location>
        <begin position="7"/>
        <end position="25"/>
    </location>
</feature>